<dbReference type="Proteomes" id="UP000681722">
    <property type="component" value="Unassembled WGS sequence"/>
</dbReference>
<dbReference type="Pfam" id="PF13181">
    <property type="entry name" value="TPR_8"/>
    <property type="match status" value="1"/>
</dbReference>
<name>A0A815RHD8_9BILA</name>
<evidence type="ECO:0000313" key="6">
    <source>
        <dbReference type="EMBL" id="CAF3807356.1"/>
    </source>
</evidence>
<comment type="caution">
    <text evidence="5">The sequence shown here is derived from an EMBL/GenBank/DDBJ whole genome shotgun (WGS) entry which is preliminary data.</text>
</comment>
<dbReference type="EMBL" id="CAJNOQ010020904">
    <property type="protein sequence ID" value="CAF1477476.1"/>
    <property type="molecule type" value="Genomic_DNA"/>
</dbReference>
<evidence type="ECO:0000256" key="3">
    <source>
        <dbReference type="PROSITE-ProRule" id="PRU00339"/>
    </source>
</evidence>
<evidence type="ECO:0000256" key="2">
    <source>
        <dbReference type="ARBA" id="ARBA00022803"/>
    </source>
</evidence>
<evidence type="ECO:0000313" key="5">
    <source>
        <dbReference type="EMBL" id="CAF1477476.1"/>
    </source>
</evidence>
<dbReference type="Pfam" id="PF13424">
    <property type="entry name" value="TPR_12"/>
    <property type="match status" value="1"/>
</dbReference>
<dbReference type="PROSITE" id="PS50005">
    <property type="entry name" value="TPR"/>
    <property type="match status" value="1"/>
</dbReference>
<dbReference type="OrthoDB" id="1658288at2759"/>
<keyword evidence="8" id="KW-1185">Reference proteome</keyword>
<sequence>MDLGILHGKEQKWEKSLTNHFKSLGIKQKLYPDGNHLDIAISYFNIGSVYYSIGDYDKAVDYYKKSLQIKRRILSRNNVKLATSYLAIGLSHEKAGRFTLAVNNYEKAEAIYRLHNHPDMTKVRYRIQTIIKN</sequence>
<dbReference type="EMBL" id="CAJOBC010086379">
    <property type="protein sequence ID" value="CAF4343310.1"/>
    <property type="molecule type" value="Genomic_DNA"/>
</dbReference>
<dbReference type="Proteomes" id="UP000663829">
    <property type="component" value="Unassembled WGS sequence"/>
</dbReference>
<keyword evidence="1" id="KW-0677">Repeat</keyword>
<dbReference type="PANTHER" id="PTHR45641:SF1">
    <property type="entry name" value="AAA+ ATPASE DOMAIN-CONTAINING PROTEIN"/>
    <property type="match status" value="1"/>
</dbReference>
<evidence type="ECO:0000256" key="1">
    <source>
        <dbReference type="ARBA" id="ARBA00022737"/>
    </source>
</evidence>
<accession>A0A815RHD8</accession>
<dbReference type="Proteomes" id="UP000677228">
    <property type="component" value="Unassembled WGS sequence"/>
</dbReference>
<dbReference type="InterPro" id="IPR011990">
    <property type="entry name" value="TPR-like_helical_dom_sf"/>
</dbReference>
<evidence type="ECO:0000313" key="7">
    <source>
        <dbReference type="EMBL" id="CAF4343310.1"/>
    </source>
</evidence>
<feature type="repeat" description="TPR" evidence="3">
    <location>
        <begin position="40"/>
        <end position="73"/>
    </location>
</feature>
<proteinExistence type="predicted"/>
<dbReference type="Gene3D" id="1.25.40.10">
    <property type="entry name" value="Tetratricopeptide repeat domain"/>
    <property type="match status" value="1"/>
</dbReference>
<gene>
    <name evidence="5" type="ORF">GPM918_LOCUS35698</name>
    <name evidence="4" type="ORF">OVA965_LOCUS16393</name>
    <name evidence="7" type="ORF">SRO942_LOCUS36419</name>
    <name evidence="6" type="ORF">TMI583_LOCUS16402</name>
</gene>
<dbReference type="SMART" id="SM00028">
    <property type="entry name" value="TPR"/>
    <property type="match status" value="2"/>
</dbReference>
<evidence type="ECO:0000313" key="4">
    <source>
        <dbReference type="EMBL" id="CAF1039201.1"/>
    </source>
</evidence>
<dbReference type="SUPFAM" id="SSF48452">
    <property type="entry name" value="TPR-like"/>
    <property type="match status" value="1"/>
</dbReference>
<protein>
    <submittedName>
        <fullName evidence="5">Uncharacterized protein</fullName>
    </submittedName>
</protein>
<organism evidence="5 8">
    <name type="scientific">Didymodactylos carnosus</name>
    <dbReference type="NCBI Taxonomy" id="1234261"/>
    <lineage>
        <taxon>Eukaryota</taxon>
        <taxon>Metazoa</taxon>
        <taxon>Spiralia</taxon>
        <taxon>Gnathifera</taxon>
        <taxon>Rotifera</taxon>
        <taxon>Eurotatoria</taxon>
        <taxon>Bdelloidea</taxon>
        <taxon>Philodinida</taxon>
        <taxon>Philodinidae</taxon>
        <taxon>Didymodactylos</taxon>
    </lineage>
</organism>
<dbReference type="PANTHER" id="PTHR45641">
    <property type="entry name" value="TETRATRICOPEPTIDE REPEAT PROTEIN (AFU_ORTHOLOGUE AFUA_6G03870)"/>
    <property type="match status" value="1"/>
</dbReference>
<dbReference type="InterPro" id="IPR019734">
    <property type="entry name" value="TPR_rpt"/>
</dbReference>
<dbReference type="EMBL" id="CAJNOK010007606">
    <property type="protein sequence ID" value="CAF1039201.1"/>
    <property type="molecule type" value="Genomic_DNA"/>
</dbReference>
<evidence type="ECO:0000313" key="8">
    <source>
        <dbReference type="Proteomes" id="UP000663829"/>
    </source>
</evidence>
<dbReference type="PROSITE" id="PS50293">
    <property type="entry name" value="TPR_REGION"/>
    <property type="match status" value="1"/>
</dbReference>
<dbReference type="AlphaFoldDB" id="A0A815RHD8"/>
<dbReference type="EMBL" id="CAJOBA010007617">
    <property type="protein sequence ID" value="CAF3807356.1"/>
    <property type="molecule type" value="Genomic_DNA"/>
</dbReference>
<dbReference type="Proteomes" id="UP000682733">
    <property type="component" value="Unassembled WGS sequence"/>
</dbReference>
<keyword evidence="2 3" id="KW-0802">TPR repeat</keyword>
<reference evidence="5" key="1">
    <citation type="submission" date="2021-02" db="EMBL/GenBank/DDBJ databases">
        <authorList>
            <person name="Nowell W R."/>
        </authorList>
    </citation>
    <scope>NUCLEOTIDE SEQUENCE</scope>
</reference>